<dbReference type="Proteomes" id="UP000075882">
    <property type="component" value="Unassembled WGS sequence"/>
</dbReference>
<dbReference type="AlphaFoldDB" id="A0A8W7PM44"/>
<dbReference type="EnsemblMetazoa" id="ACOM033398-RA">
    <property type="protein sequence ID" value="ACOM033398-PA.1"/>
    <property type="gene ID" value="ACOM033398"/>
</dbReference>
<accession>A0A8W7PM44</accession>
<proteinExistence type="predicted"/>
<evidence type="ECO:0000313" key="1">
    <source>
        <dbReference type="EnsemblMetazoa" id="ACOM033398-PA.1"/>
    </source>
</evidence>
<reference evidence="1" key="1">
    <citation type="submission" date="2022-08" db="UniProtKB">
        <authorList>
            <consortium name="EnsemblMetazoa"/>
        </authorList>
    </citation>
    <scope>IDENTIFICATION</scope>
</reference>
<sequence>MCGSRSAARSSTRSRLTDRPAITPLKGLSIRERPLRAILPPTCMLAIDSCVVELSMRNSTASDLVVTKPSAMLSSSVSGWRPGPVKEVISHSHAYAFHCCTQTPRLAQAFWLHLVGPSQPETTSELGTTASSVRLGDVSARSTDAMHPSKPDRDAMLEGSREYISLNTPPTYRIPSSSRCILLPLAV</sequence>
<organism evidence="1">
    <name type="scientific">Anopheles coluzzii</name>
    <name type="common">African malaria mosquito</name>
    <dbReference type="NCBI Taxonomy" id="1518534"/>
    <lineage>
        <taxon>Eukaryota</taxon>
        <taxon>Metazoa</taxon>
        <taxon>Ecdysozoa</taxon>
        <taxon>Arthropoda</taxon>
        <taxon>Hexapoda</taxon>
        <taxon>Insecta</taxon>
        <taxon>Pterygota</taxon>
        <taxon>Neoptera</taxon>
        <taxon>Endopterygota</taxon>
        <taxon>Diptera</taxon>
        <taxon>Nematocera</taxon>
        <taxon>Culicoidea</taxon>
        <taxon>Culicidae</taxon>
        <taxon>Anophelinae</taxon>
        <taxon>Anopheles</taxon>
    </lineage>
</organism>
<protein>
    <submittedName>
        <fullName evidence="1">Uncharacterized protein</fullName>
    </submittedName>
</protein>
<name>A0A8W7PM44_ANOCL</name>